<dbReference type="InterPro" id="IPR003593">
    <property type="entry name" value="AAA+_ATPase"/>
</dbReference>
<evidence type="ECO:0000256" key="8">
    <source>
        <dbReference type="SAM" id="MobiDB-lite"/>
    </source>
</evidence>
<dbReference type="Pfam" id="PF00664">
    <property type="entry name" value="ABC_membrane"/>
    <property type="match status" value="1"/>
</dbReference>
<keyword evidence="2" id="KW-1003">Cell membrane</keyword>
<dbReference type="GO" id="GO:0005524">
    <property type="term" value="F:ATP binding"/>
    <property type="evidence" value="ECO:0007669"/>
    <property type="project" value="UniProtKB-KW"/>
</dbReference>
<feature type="transmembrane region" description="Helical" evidence="9">
    <location>
        <begin position="133"/>
        <end position="154"/>
    </location>
</feature>
<dbReference type="InterPro" id="IPR036640">
    <property type="entry name" value="ABC1_TM_sf"/>
</dbReference>
<keyword evidence="6 9" id="KW-1133">Transmembrane helix</keyword>
<dbReference type="InterPro" id="IPR003439">
    <property type="entry name" value="ABC_transporter-like_ATP-bd"/>
</dbReference>
<evidence type="ECO:0000313" key="13">
    <source>
        <dbReference type="Proteomes" id="UP001525968"/>
    </source>
</evidence>
<dbReference type="PROSITE" id="PS00211">
    <property type="entry name" value="ABC_TRANSPORTER_1"/>
    <property type="match status" value="1"/>
</dbReference>
<name>A0ABT2PK21_9BURK</name>
<evidence type="ECO:0000256" key="6">
    <source>
        <dbReference type="ARBA" id="ARBA00022989"/>
    </source>
</evidence>
<feature type="domain" description="ABC transmembrane type-1" evidence="11">
    <location>
        <begin position="16"/>
        <end position="305"/>
    </location>
</feature>
<accession>A0ABT2PK21</accession>
<proteinExistence type="predicted"/>
<dbReference type="PANTHER" id="PTHR43394">
    <property type="entry name" value="ATP-DEPENDENT PERMEASE MDL1, MITOCHONDRIAL"/>
    <property type="match status" value="1"/>
</dbReference>
<dbReference type="Proteomes" id="UP001525968">
    <property type="component" value="Unassembled WGS sequence"/>
</dbReference>
<evidence type="ECO:0000256" key="3">
    <source>
        <dbReference type="ARBA" id="ARBA00022692"/>
    </source>
</evidence>
<feature type="transmembrane region" description="Helical" evidence="9">
    <location>
        <begin position="245"/>
        <end position="270"/>
    </location>
</feature>
<evidence type="ECO:0000256" key="2">
    <source>
        <dbReference type="ARBA" id="ARBA00022475"/>
    </source>
</evidence>
<dbReference type="Gene3D" id="3.40.50.300">
    <property type="entry name" value="P-loop containing nucleotide triphosphate hydrolases"/>
    <property type="match status" value="1"/>
</dbReference>
<keyword evidence="5 12" id="KW-0067">ATP-binding</keyword>
<dbReference type="CDD" id="cd07346">
    <property type="entry name" value="ABC_6TM_exporters"/>
    <property type="match status" value="1"/>
</dbReference>
<reference evidence="12 13" key="1">
    <citation type="submission" date="2022-09" db="EMBL/GenBank/DDBJ databases">
        <title>Draft genome of isolate Be4.</title>
        <authorList>
            <person name="Sanchez-Castro I."/>
            <person name="Martinez-Rodriguez P."/>
            <person name="Descostes M."/>
            <person name="Merroun M."/>
        </authorList>
    </citation>
    <scope>NUCLEOTIDE SEQUENCE [LARGE SCALE GENOMIC DNA]</scope>
    <source>
        <strain evidence="12 13">Be4</strain>
    </source>
</reference>
<dbReference type="InterPro" id="IPR039421">
    <property type="entry name" value="Type_1_exporter"/>
</dbReference>
<keyword evidence="4" id="KW-0547">Nucleotide-binding</keyword>
<evidence type="ECO:0000256" key="5">
    <source>
        <dbReference type="ARBA" id="ARBA00022840"/>
    </source>
</evidence>
<dbReference type="InterPro" id="IPR011527">
    <property type="entry name" value="ABC1_TM_dom"/>
</dbReference>
<feature type="region of interest" description="Disordered" evidence="8">
    <location>
        <begin position="578"/>
        <end position="597"/>
    </location>
</feature>
<dbReference type="Gene3D" id="1.20.1560.10">
    <property type="entry name" value="ABC transporter type 1, transmembrane domain"/>
    <property type="match status" value="1"/>
</dbReference>
<evidence type="ECO:0000256" key="4">
    <source>
        <dbReference type="ARBA" id="ARBA00022741"/>
    </source>
</evidence>
<dbReference type="SUPFAM" id="SSF90123">
    <property type="entry name" value="ABC transporter transmembrane region"/>
    <property type="match status" value="1"/>
</dbReference>
<evidence type="ECO:0000256" key="9">
    <source>
        <dbReference type="SAM" id="Phobius"/>
    </source>
</evidence>
<comment type="subcellular location">
    <subcellularLocation>
        <location evidence="1">Cell membrane</location>
        <topology evidence="1">Multi-pass membrane protein</topology>
    </subcellularLocation>
</comment>
<keyword evidence="13" id="KW-1185">Reference proteome</keyword>
<keyword evidence="3 9" id="KW-0812">Transmembrane</keyword>
<dbReference type="SUPFAM" id="SSF52540">
    <property type="entry name" value="P-loop containing nucleoside triphosphate hydrolases"/>
    <property type="match status" value="1"/>
</dbReference>
<dbReference type="InterPro" id="IPR017871">
    <property type="entry name" value="ABC_transporter-like_CS"/>
</dbReference>
<keyword evidence="7 9" id="KW-0472">Membrane</keyword>
<protein>
    <submittedName>
        <fullName evidence="12">ABC transporter ATP-binding protein/permease</fullName>
    </submittedName>
</protein>
<sequence length="597" mass="66687">MHILWTYLRPHAKLAWLALLLAAISQVLALVDPIIFGKIIDGYAVHPGDKTDAELISGVLRLLGLAVVVAIGSRLARALQEYVTRLVVQKLGTQLFNDGLRQVMRLKYQEFAEMRTGETLSLLQKTRADSERFINTFINTVFASVVGISFLVWYSVTRHWALVPVFLIGVLVLGGLTGLLSREIRHQQRSIVRETNRNSGFITESLRNIELIKSLGLTFPEVRRLQAQTEKIFALEMLKVKRIRLLSFLQGSTLSLLKLGILFALLWLIFRDVLSTGELIAMQFISVAIFAPLQELGNIILAWREAEASLLNFDALMKKPVEKRPAHPQRVGLLHDLSFRNVSFQHQGASDKALDGVSFSAKLGDTIAFVGPSGSGKSTLVKMLVGLYTPEEGTILFNGISTQQLRYNEVRRQIGFVTQETHLFAGTLRENMLFVKPDATDQDIMTALEQASCLHLLERSPLGLDTPIGESGVRLSGGEKQRLSIARALVRNPRLLIFDEATSALDSLTEEQITDTVRRVSRQSHRITLLIAHRLSTILHAQTIMVLERGRIVESGSHAELLEHKGLYYAMWRQQIGERPPGRPLGGRPRPDPADTD</sequence>
<evidence type="ECO:0000256" key="1">
    <source>
        <dbReference type="ARBA" id="ARBA00004651"/>
    </source>
</evidence>
<feature type="transmembrane region" description="Helical" evidence="9">
    <location>
        <begin position="53"/>
        <end position="76"/>
    </location>
</feature>
<dbReference type="PROSITE" id="PS50929">
    <property type="entry name" value="ABC_TM1F"/>
    <property type="match status" value="1"/>
</dbReference>
<evidence type="ECO:0000256" key="7">
    <source>
        <dbReference type="ARBA" id="ARBA00023136"/>
    </source>
</evidence>
<evidence type="ECO:0000259" key="10">
    <source>
        <dbReference type="PROSITE" id="PS50893"/>
    </source>
</evidence>
<dbReference type="RefSeq" id="WP_261498504.1">
    <property type="nucleotide sequence ID" value="NZ_JAODYH010000002.1"/>
</dbReference>
<evidence type="ECO:0000313" key="12">
    <source>
        <dbReference type="EMBL" id="MCT9809572.1"/>
    </source>
</evidence>
<dbReference type="PANTHER" id="PTHR43394:SF1">
    <property type="entry name" value="ATP-BINDING CASSETTE SUB-FAMILY B MEMBER 10, MITOCHONDRIAL"/>
    <property type="match status" value="1"/>
</dbReference>
<organism evidence="12 13">
    <name type="scientific">Acidovorax bellezanensis</name>
    <dbReference type="NCBI Taxonomy" id="2976702"/>
    <lineage>
        <taxon>Bacteria</taxon>
        <taxon>Pseudomonadati</taxon>
        <taxon>Pseudomonadota</taxon>
        <taxon>Betaproteobacteria</taxon>
        <taxon>Burkholderiales</taxon>
        <taxon>Comamonadaceae</taxon>
        <taxon>Acidovorax</taxon>
    </lineage>
</organism>
<dbReference type="Pfam" id="PF00005">
    <property type="entry name" value="ABC_tran"/>
    <property type="match status" value="1"/>
</dbReference>
<dbReference type="PROSITE" id="PS50893">
    <property type="entry name" value="ABC_TRANSPORTER_2"/>
    <property type="match status" value="1"/>
</dbReference>
<dbReference type="InterPro" id="IPR027417">
    <property type="entry name" value="P-loop_NTPase"/>
</dbReference>
<evidence type="ECO:0000259" key="11">
    <source>
        <dbReference type="PROSITE" id="PS50929"/>
    </source>
</evidence>
<comment type="caution">
    <text evidence="12">The sequence shown here is derived from an EMBL/GenBank/DDBJ whole genome shotgun (WGS) entry which is preliminary data.</text>
</comment>
<dbReference type="EMBL" id="JAODYH010000002">
    <property type="protein sequence ID" value="MCT9809572.1"/>
    <property type="molecule type" value="Genomic_DNA"/>
</dbReference>
<dbReference type="SMART" id="SM00382">
    <property type="entry name" value="AAA"/>
    <property type="match status" value="1"/>
</dbReference>
<feature type="transmembrane region" description="Helical" evidence="9">
    <location>
        <begin position="160"/>
        <end position="180"/>
    </location>
</feature>
<gene>
    <name evidence="12" type="ORF">N0K08_02890</name>
</gene>
<feature type="domain" description="ABC transporter" evidence="10">
    <location>
        <begin position="337"/>
        <end position="574"/>
    </location>
</feature>